<keyword evidence="3 5" id="KW-0479">Metal-binding</keyword>
<keyword evidence="10" id="KW-1185">Reference proteome</keyword>
<dbReference type="GO" id="GO:0020037">
    <property type="term" value="F:heme binding"/>
    <property type="evidence" value="ECO:0007669"/>
    <property type="project" value="InterPro"/>
</dbReference>
<dbReference type="Pfam" id="PF00067">
    <property type="entry name" value="p450"/>
    <property type="match status" value="1"/>
</dbReference>
<dbReference type="GO" id="GO:0004497">
    <property type="term" value="F:monooxygenase activity"/>
    <property type="evidence" value="ECO:0007669"/>
    <property type="project" value="UniProtKB-KW"/>
</dbReference>
<gene>
    <name evidence="9" type="ORF">RCL2_002950200</name>
    <name evidence="8" type="ORF">RclHR1_05720010</name>
</gene>
<dbReference type="PANTHER" id="PTHR24305">
    <property type="entry name" value="CYTOCHROME P450"/>
    <property type="match status" value="1"/>
</dbReference>
<keyword evidence="6" id="KW-0503">Monooxygenase</keyword>
<evidence type="ECO:0000256" key="3">
    <source>
        <dbReference type="ARBA" id="ARBA00022723"/>
    </source>
</evidence>
<dbReference type="Gene3D" id="1.10.630.10">
    <property type="entry name" value="Cytochrome P450"/>
    <property type="match status" value="1"/>
</dbReference>
<comment type="caution">
    <text evidence="8">The sequence shown here is derived from an EMBL/GenBank/DDBJ whole genome shotgun (WGS) entry which is preliminary data.</text>
</comment>
<feature type="binding site" description="axial binding residue" evidence="5">
    <location>
        <position position="494"/>
    </location>
    <ligand>
        <name>heme</name>
        <dbReference type="ChEBI" id="CHEBI:30413"/>
    </ligand>
    <ligandPart>
        <name>Fe</name>
        <dbReference type="ChEBI" id="CHEBI:18248"/>
    </ligandPart>
</feature>
<reference evidence="9" key="2">
    <citation type="submission" date="2019-10" db="EMBL/GenBank/DDBJ databases">
        <title>Conservation and host-specific expression of non-tandemly repeated heterogenous ribosome RNA gene in arbuscular mycorrhizal fungi.</title>
        <authorList>
            <person name="Maeda T."/>
            <person name="Kobayashi Y."/>
            <person name="Nakagawa T."/>
            <person name="Ezawa T."/>
            <person name="Yamaguchi K."/>
            <person name="Bino T."/>
            <person name="Nishimoto Y."/>
            <person name="Shigenobu S."/>
            <person name="Kawaguchi M."/>
        </authorList>
    </citation>
    <scope>NUCLEOTIDE SEQUENCE</scope>
    <source>
        <strain evidence="9">HR1</strain>
    </source>
</reference>
<dbReference type="InterPro" id="IPR001128">
    <property type="entry name" value="Cyt_P450"/>
</dbReference>
<dbReference type="PANTHER" id="PTHR24305:SF166">
    <property type="entry name" value="CYTOCHROME P450 12A4, MITOCHONDRIAL-RELATED"/>
    <property type="match status" value="1"/>
</dbReference>
<dbReference type="InterPro" id="IPR036396">
    <property type="entry name" value="Cyt_P450_sf"/>
</dbReference>
<dbReference type="SUPFAM" id="SSF48264">
    <property type="entry name" value="Cytochrome P450"/>
    <property type="match status" value="1"/>
</dbReference>
<dbReference type="PROSITE" id="PS00086">
    <property type="entry name" value="CYTOCHROME_P450"/>
    <property type="match status" value="1"/>
</dbReference>
<organism evidence="8 10">
    <name type="scientific">Rhizophagus clarus</name>
    <dbReference type="NCBI Taxonomy" id="94130"/>
    <lineage>
        <taxon>Eukaryota</taxon>
        <taxon>Fungi</taxon>
        <taxon>Fungi incertae sedis</taxon>
        <taxon>Mucoromycota</taxon>
        <taxon>Glomeromycotina</taxon>
        <taxon>Glomeromycetes</taxon>
        <taxon>Glomerales</taxon>
        <taxon>Glomeraceae</taxon>
        <taxon>Rhizophagus</taxon>
    </lineage>
</organism>
<keyword evidence="7" id="KW-0812">Transmembrane</keyword>
<dbReference type="EMBL" id="BLAL01000319">
    <property type="protein sequence ID" value="GET03157.1"/>
    <property type="molecule type" value="Genomic_DNA"/>
</dbReference>
<dbReference type="GO" id="GO:0005506">
    <property type="term" value="F:iron ion binding"/>
    <property type="evidence" value="ECO:0007669"/>
    <property type="project" value="InterPro"/>
</dbReference>
<accession>A0A2Z6SG65</accession>
<dbReference type="EMBL" id="BEXD01003951">
    <property type="protein sequence ID" value="GBC04537.1"/>
    <property type="molecule type" value="Genomic_DNA"/>
</dbReference>
<protein>
    <submittedName>
        <fullName evidence="9">Cytochrome P450</fullName>
    </submittedName>
</protein>
<comment type="cofactor">
    <cofactor evidence="1 5">
        <name>heme</name>
        <dbReference type="ChEBI" id="CHEBI:30413"/>
    </cofactor>
</comment>
<sequence length="550" mass="64696">MISTITSTFSSFGILDIFYLFITFIILYVSRYYYNFFIRPNPLPGPLPIPIFGNIHQKSGYEFNDWLMLLHKRYGDMFEVNLSGQRTIILCNTELIENMNITSTKTKYPIRFIVTEGFIEYGINGTGIVNNTDLKSWKYNREFFTQAIMTPSFNHQAVECTNKLWDEMETYWNNLGENYELNLIKWMHRFSNEMIFIISTGVKNNSVASYYYTLVPDNDLNEKEKEKIRESEDFIRSLEMLLRGAIYFYIFNRFMRHYVPFIRGKANSLLRNRDYLYEKIYNIIKERRIEIENTPLDKPLRHDMLTSFITANTPRDINTVRHSDTDADLLRPMTDREIFGNILDAMGGGTDTTANLFCFVAYYLGRYPEVKQRLRQELDEVLGKDITKPITYKEIDELNYCDAVVKEVYRHFPVAFSLGRVSAEKDEVGGYIWPEGTSYSILYCAIMKRKDYWTEPEKFDPDRFYKIDESDKYLLERKHAKTAFSIFGGGIRACPGRKLAMIELKCLMASIYRKYDIELVDKNAPINYESGFITGCKELRVKIKPRELRG</sequence>
<name>A0A2Z6SG65_9GLOM</name>
<evidence type="ECO:0000256" key="6">
    <source>
        <dbReference type="RuleBase" id="RU000461"/>
    </source>
</evidence>
<dbReference type="CDD" id="cd00302">
    <property type="entry name" value="cytochrome_P450"/>
    <property type="match status" value="1"/>
</dbReference>
<keyword evidence="7" id="KW-1133">Transmembrane helix</keyword>
<evidence type="ECO:0000256" key="7">
    <source>
        <dbReference type="SAM" id="Phobius"/>
    </source>
</evidence>
<evidence type="ECO:0000313" key="9">
    <source>
        <dbReference type="EMBL" id="GET03157.1"/>
    </source>
</evidence>
<evidence type="ECO:0000313" key="10">
    <source>
        <dbReference type="Proteomes" id="UP000247702"/>
    </source>
</evidence>
<evidence type="ECO:0000313" key="8">
    <source>
        <dbReference type="EMBL" id="GBC04537.1"/>
    </source>
</evidence>
<dbReference type="PRINTS" id="PR00385">
    <property type="entry name" value="P450"/>
</dbReference>
<dbReference type="Proteomes" id="UP000247702">
    <property type="component" value="Unassembled WGS sequence"/>
</dbReference>
<keyword evidence="7" id="KW-0472">Membrane</keyword>
<evidence type="ECO:0000256" key="2">
    <source>
        <dbReference type="ARBA" id="ARBA00010617"/>
    </source>
</evidence>
<keyword evidence="5 6" id="KW-0349">Heme</keyword>
<keyword evidence="4 5" id="KW-0408">Iron</keyword>
<dbReference type="GO" id="GO:0016705">
    <property type="term" value="F:oxidoreductase activity, acting on paired donors, with incorporation or reduction of molecular oxygen"/>
    <property type="evidence" value="ECO:0007669"/>
    <property type="project" value="InterPro"/>
</dbReference>
<evidence type="ECO:0000256" key="4">
    <source>
        <dbReference type="ARBA" id="ARBA00023004"/>
    </source>
</evidence>
<reference evidence="8 10" key="1">
    <citation type="submission" date="2017-11" db="EMBL/GenBank/DDBJ databases">
        <title>The genome of Rhizophagus clarus HR1 reveals common genetic basis of auxotrophy among arbuscular mycorrhizal fungi.</title>
        <authorList>
            <person name="Kobayashi Y."/>
        </authorList>
    </citation>
    <scope>NUCLEOTIDE SEQUENCE [LARGE SCALE GENOMIC DNA]</scope>
    <source>
        <strain evidence="8 10">HR1</strain>
    </source>
</reference>
<dbReference type="InterPro" id="IPR017972">
    <property type="entry name" value="Cyt_P450_CS"/>
</dbReference>
<keyword evidence="6" id="KW-0560">Oxidoreductase</keyword>
<proteinExistence type="inferred from homology"/>
<dbReference type="InterPro" id="IPR002401">
    <property type="entry name" value="Cyt_P450_E_grp-I"/>
</dbReference>
<dbReference type="STRING" id="94130.A0A2Z6SG65"/>
<dbReference type="InterPro" id="IPR050121">
    <property type="entry name" value="Cytochrome_P450_monoxygenase"/>
</dbReference>
<comment type="similarity">
    <text evidence="2 6">Belongs to the cytochrome P450 family.</text>
</comment>
<dbReference type="OrthoDB" id="2344559at2759"/>
<evidence type="ECO:0000256" key="5">
    <source>
        <dbReference type="PIRSR" id="PIRSR602401-1"/>
    </source>
</evidence>
<dbReference type="Proteomes" id="UP000615446">
    <property type="component" value="Unassembled WGS sequence"/>
</dbReference>
<evidence type="ECO:0000256" key="1">
    <source>
        <dbReference type="ARBA" id="ARBA00001971"/>
    </source>
</evidence>
<feature type="transmembrane region" description="Helical" evidence="7">
    <location>
        <begin position="12"/>
        <end position="34"/>
    </location>
</feature>
<dbReference type="AlphaFoldDB" id="A0A2Z6SG65"/>
<dbReference type="PRINTS" id="PR00463">
    <property type="entry name" value="EP450I"/>
</dbReference>